<dbReference type="Pfam" id="PF01433">
    <property type="entry name" value="Peptidase_M1"/>
    <property type="match status" value="1"/>
</dbReference>
<feature type="non-terminal residue" evidence="2">
    <location>
        <position position="62"/>
    </location>
</feature>
<feature type="domain" description="Peptidase M1 membrane alanine aminopeptidase" evidence="1">
    <location>
        <begin position="2"/>
        <end position="60"/>
    </location>
</feature>
<dbReference type="Gene3D" id="1.10.390.10">
    <property type="entry name" value="Neutral Protease Domain 2"/>
    <property type="match status" value="1"/>
</dbReference>
<keyword evidence="2" id="KW-0031">Aminopeptidase</keyword>
<organism evidence="3">
    <name type="scientific">Camponotus floridanus</name>
    <name type="common">Florida carpenter ant</name>
    <dbReference type="NCBI Taxonomy" id="104421"/>
    <lineage>
        <taxon>Eukaryota</taxon>
        <taxon>Metazoa</taxon>
        <taxon>Ecdysozoa</taxon>
        <taxon>Arthropoda</taxon>
        <taxon>Hexapoda</taxon>
        <taxon>Insecta</taxon>
        <taxon>Pterygota</taxon>
        <taxon>Neoptera</taxon>
        <taxon>Endopterygota</taxon>
        <taxon>Hymenoptera</taxon>
        <taxon>Apocrita</taxon>
        <taxon>Aculeata</taxon>
        <taxon>Formicoidea</taxon>
        <taxon>Formicidae</taxon>
        <taxon>Formicinae</taxon>
        <taxon>Camponotus</taxon>
    </lineage>
</organism>
<evidence type="ECO:0000313" key="3">
    <source>
        <dbReference type="Proteomes" id="UP000000311"/>
    </source>
</evidence>
<evidence type="ECO:0000313" key="2">
    <source>
        <dbReference type="EMBL" id="EFN64069.1"/>
    </source>
</evidence>
<gene>
    <name evidence="2" type="ORF">EAG_11891</name>
</gene>
<protein>
    <submittedName>
        <fullName evidence="2">Leucyl-cystinyl aminopeptidase</fullName>
    </submittedName>
</protein>
<dbReference type="GO" id="GO:0004177">
    <property type="term" value="F:aminopeptidase activity"/>
    <property type="evidence" value="ECO:0007669"/>
    <property type="project" value="UniProtKB-KW"/>
</dbReference>
<dbReference type="AlphaFoldDB" id="E2AR70"/>
<keyword evidence="2" id="KW-0645">Protease</keyword>
<accession>E2AR70</accession>
<dbReference type="InterPro" id="IPR027268">
    <property type="entry name" value="Peptidase_M4/M1_CTD_sf"/>
</dbReference>
<dbReference type="EMBL" id="GL441896">
    <property type="protein sequence ID" value="EFN64069.1"/>
    <property type="molecule type" value="Genomic_DNA"/>
</dbReference>
<keyword evidence="3" id="KW-1185">Reference proteome</keyword>
<dbReference type="SUPFAM" id="SSF55486">
    <property type="entry name" value="Metalloproteases ('zincins'), catalytic domain"/>
    <property type="match status" value="1"/>
</dbReference>
<name>E2AR70_CAMFO</name>
<evidence type="ECO:0000259" key="1">
    <source>
        <dbReference type="Pfam" id="PF01433"/>
    </source>
</evidence>
<dbReference type="InParanoid" id="E2AR70"/>
<sequence length="62" mass="7679">MVFRETDIIYDEELDPVARKMRIARLIARRMTQKYIGNLLNPPYWFHQWLNEGFIVYLQEYI</sequence>
<dbReference type="GO" id="GO:0008237">
    <property type="term" value="F:metallopeptidase activity"/>
    <property type="evidence" value="ECO:0007669"/>
    <property type="project" value="InterPro"/>
</dbReference>
<proteinExistence type="predicted"/>
<reference evidence="2 3" key="1">
    <citation type="journal article" date="2010" name="Science">
        <title>Genomic comparison of the ants Camponotus floridanus and Harpegnathos saltator.</title>
        <authorList>
            <person name="Bonasio R."/>
            <person name="Zhang G."/>
            <person name="Ye C."/>
            <person name="Mutti N.S."/>
            <person name="Fang X."/>
            <person name="Qin N."/>
            <person name="Donahue G."/>
            <person name="Yang P."/>
            <person name="Li Q."/>
            <person name="Li C."/>
            <person name="Zhang P."/>
            <person name="Huang Z."/>
            <person name="Berger S.L."/>
            <person name="Reinberg D."/>
            <person name="Wang J."/>
            <person name="Liebig J."/>
        </authorList>
    </citation>
    <scope>NUCLEOTIDE SEQUENCE [LARGE SCALE GENOMIC DNA]</scope>
    <source>
        <strain evidence="3">C129</strain>
    </source>
</reference>
<dbReference type="Proteomes" id="UP000000311">
    <property type="component" value="Unassembled WGS sequence"/>
</dbReference>
<keyword evidence="2" id="KW-0378">Hydrolase</keyword>
<dbReference type="InterPro" id="IPR014782">
    <property type="entry name" value="Peptidase_M1_dom"/>
</dbReference>
<dbReference type="GO" id="GO:0008270">
    <property type="term" value="F:zinc ion binding"/>
    <property type="evidence" value="ECO:0007669"/>
    <property type="project" value="InterPro"/>
</dbReference>